<protein>
    <submittedName>
        <fullName evidence="1">Uncharacterized protein</fullName>
    </submittedName>
</protein>
<evidence type="ECO:0000313" key="1">
    <source>
        <dbReference type="EMBL" id="KEF40406.1"/>
    </source>
</evidence>
<sequence>MKKIFKIGCFGFIGLVVLSTAIGVMSSINSENSSIKTSNVTTEKTEIIIDANQFSRISSDELINIMGQPQKIDEYMWLVPSTGKKIPGKTYIYEDNKYEFMVLDDTVTRLSVYSGTYMGYDESIMEFKNEEDLFSMFNIKPNDHVKKVGDTGYALRFSPVSDKVADLWIVEVEDNKFGAAKITYNLNYY</sequence>
<accession>A0A072NSE1</accession>
<dbReference type="AlphaFoldDB" id="A0A072NSE1"/>
<dbReference type="PATRIC" id="fig|1348973.3.peg.421"/>
<dbReference type="EMBL" id="JJRY01000001">
    <property type="protein sequence ID" value="KEF40406.1"/>
    <property type="molecule type" value="Genomic_DNA"/>
</dbReference>
<dbReference type="OrthoDB" id="2973843at2"/>
<dbReference type="Proteomes" id="UP000027936">
    <property type="component" value="Unassembled WGS sequence"/>
</dbReference>
<reference evidence="1 2" key="1">
    <citation type="submission" date="2014-04" db="EMBL/GenBank/DDBJ databases">
        <title>Draft genome sequence of Bacillus azotoformans MEV2011, a (co-) denitrifying strain unable to grow in the presence of oxygen.</title>
        <authorList>
            <person name="Nielsen M."/>
            <person name="Schreiber L."/>
            <person name="Finster K."/>
            <person name="Schramm A."/>
        </authorList>
    </citation>
    <scope>NUCLEOTIDE SEQUENCE [LARGE SCALE GENOMIC DNA]</scope>
    <source>
        <strain evidence="1 2">MEV2011</strain>
    </source>
</reference>
<dbReference type="RefSeq" id="WP_035192833.1">
    <property type="nucleotide sequence ID" value="NZ_JJRY01000001.1"/>
</dbReference>
<comment type="caution">
    <text evidence="1">The sequence shown here is derived from an EMBL/GenBank/DDBJ whole genome shotgun (WGS) entry which is preliminary data.</text>
</comment>
<proteinExistence type="predicted"/>
<evidence type="ECO:0000313" key="2">
    <source>
        <dbReference type="Proteomes" id="UP000027936"/>
    </source>
</evidence>
<gene>
    <name evidence="1" type="ORF">M670_00432</name>
</gene>
<organism evidence="1 2">
    <name type="scientific">Schinkia azotoformans MEV2011</name>
    <dbReference type="NCBI Taxonomy" id="1348973"/>
    <lineage>
        <taxon>Bacteria</taxon>
        <taxon>Bacillati</taxon>
        <taxon>Bacillota</taxon>
        <taxon>Bacilli</taxon>
        <taxon>Bacillales</taxon>
        <taxon>Bacillaceae</taxon>
        <taxon>Calidifontibacillus/Schinkia group</taxon>
        <taxon>Schinkia</taxon>
    </lineage>
</organism>
<name>A0A072NSE1_SCHAZ</name>